<keyword evidence="3" id="KW-1185">Reference proteome</keyword>
<dbReference type="PROSITE" id="PS51257">
    <property type="entry name" value="PROKAR_LIPOPROTEIN"/>
    <property type="match status" value="1"/>
</dbReference>
<dbReference type="Proteomes" id="UP000440224">
    <property type="component" value="Unassembled WGS sequence"/>
</dbReference>
<keyword evidence="1" id="KW-0732">Signal</keyword>
<evidence type="ECO:0000313" key="2">
    <source>
        <dbReference type="EMBL" id="MRG96140.1"/>
    </source>
</evidence>
<dbReference type="RefSeq" id="WP_153822941.1">
    <property type="nucleotide sequence ID" value="NZ_WJIE01000010.1"/>
</dbReference>
<dbReference type="CDD" id="cd00030">
    <property type="entry name" value="C2"/>
    <property type="match status" value="1"/>
</dbReference>
<sequence>MRRIGFASLVLLFAAACAEPMGEPGTPSTWKEPPWLVLRVDAVEVTPLRPGTQVPWDDIEPQPTDGAACGMLGRVMATTDPITGKGAESLCAVDPRPRPQNADPRLPDLVVLLGVGSAAHYQTPTAHDAMQATFNGEFVIPTNSIPPEGITLAVVDRDGDGAEVIGGVKLGRQELLAAQATQPVFSRRGGGVTRMDFAVMPYTEAMETVEVPVTAAMGGALVPMRPIRAGEVVEISARGQYRIGTGRGAWIDPRGYFEKEAHDPNFDNEPFRSAPHGAGIAAVGGGDARMGAIVAPCARLVARTPGLVWVGLNDAEPRNNEGSATFTVKVAGPLAAEWAEGKTTTPCGSFP</sequence>
<comment type="caution">
    <text evidence="2">The sequence shown here is derived from an EMBL/GenBank/DDBJ whole genome shotgun (WGS) entry which is preliminary data.</text>
</comment>
<protein>
    <submittedName>
        <fullName evidence="2">Uncharacterized protein</fullName>
    </submittedName>
</protein>
<proteinExistence type="predicted"/>
<organism evidence="2 3">
    <name type="scientific">Polyangium spumosum</name>
    <dbReference type="NCBI Taxonomy" id="889282"/>
    <lineage>
        <taxon>Bacteria</taxon>
        <taxon>Pseudomonadati</taxon>
        <taxon>Myxococcota</taxon>
        <taxon>Polyangia</taxon>
        <taxon>Polyangiales</taxon>
        <taxon>Polyangiaceae</taxon>
        <taxon>Polyangium</taxon>
    </lineage>
</organism>
<gene>
    <name evidence="2" type="ORF">GF068_30090</name>
</gene>
<feature type="signal peptide" evidence="1">
    <location>
        <begin position="1"/>
        <end position="18"/>
    </location>
</feature>
<dbReference type="AlphaFoldDB" id="A0A6N7Q078"/>
<name>A0A6N7Q078_9BACT</name>
<dbReference type="OrthoDB" id="5490051at2"/>
<dbReference type="InterPro" id="IPR035892">
    <property type="entry name" value="C2_domain_sf"/>
</dbReference>
<dbReference type="EMBL" id="WJIE01000010">
    <property type="protein sequence ID" value="MRG96140.1"/>
    <property type="molecule type" value="Genomic_DNA"/>
</dbReference>
<feature type="chain" id="PRO_5027085597" evidence="1">
    <location>
        <begin position="19"/>
        <end position="351"/>
    </location>
</feature>
<dbReference type="Gene3D" id="2.60.120.430">
    <property type="entry name" value="Galactose-binding lectin"/>
    <property type="match status" value="1"/>
</dbReference>
<evidence type="ECO:0000256" key="1">
    <source>
        <dbReference type="SAM" id="SignalP"/>
    </source>
</evidence>
<accession>A0A6N7Q078</accession>
<evidence type="ECO:0000313" key="3">
    <source>
        <dbReference type="Proteomes" id="UP000440224"/>
    </source>
</evidence>
<reference evidence="2 3" key="1">
    <citation type="submission" date="2019-10" db="EMBL/GenBank/DDBJ databases">
        <title>A soil myxobacterium in the family Polyangiaceae.</title>
        <authorList>
            <person name="Li Y."/>
            <person name="Wang J."/>
        </authorList>
    </citation>
    <scope>NUCLEOTIDE SEQUENCE [LARGE SCALE GENOMIC DNA]</scope>
    <source>
        <strain evidence="2 3">DSM 14734</strain>
    </source>
</reference>
<dbReference type="SUPFAM" id="SSF49562">
    <property type="entry name" value="C2 domain (Calcium/lipid-binding domain, CaLB)"/>
    <property type="match status" value="1"/>
</dbReference>